<feature type="region of interest" description="Disordered" evidence="10">
    <location>
        <begin position="1"/>
        <end position="26"/>
    </location>
</feature>
<evidence type="ECO:0000256" key="10">
    <source>
        <dbReference type="SAM" id="MobiDB-lite"/>
    </source>
</evidence>
<keyword evidence="4 9" id="KW-0509">mRNA transport</keyword>
<sequence length="734" mass="83174">MPGRLSDSGMFIIPTPPDSVRTSDSGNSLIPYSPEVRDPVIYNLHHGLKPPISRLSISWSRGNCLRVSFFRVDSTETDTSYVEGEVGGKVVEVKLNVEDGEIGDAERRRIAYGSVAPYAHLQGQKNTVSALSKMSMSSSSYYVEWWQHVIEYSKEINSLLGNPEPPPSSLIEDPKTVLKVVEEPTCLKAAWELMEIFYADKRPQAWLPERLVDWLRDFDSLLTDTEATVHSKLVNLQKEIVNLQVVEDDFNYWEGISSALAVGWLDIVVKLLRLHGSYQLDQLGDRETENGLVEAVAVLVTKMPRLRSESSDRRLGECFETRPEFMKAWEKWRGQVAKLESSAYWVQCDHRQTRESLRKVLQIMLGNVNSLITSACHWMELFIAKFLYVRPFTTGLEGMYSLAKKCMELKPASSTQRLMGLILGILEENTEVVLAECSKSFGPWMVAHVMELLTAGNNQAEMLLHEERHNLGGISIEELHRLVYAQVLSSHALTWQIAPVYLISCPKQGLGMLEILLYKQPMQHNHTLLKNLEICRLYELSGISSNLMKIAGVYHWKHGRKGSGVFWLQQAQDEARLNRIAQELFDFVGKSISDDSFKQWEGLIELLGNETRTAGGLEFLHKYRDFKKSLQQVKGGNVTDVAQQAVESLIMIMKNPSTPQRFWLPLMHDSLKLLTWPERPLLNVSQTNLLLNKLQELSIAKLCPDYCETDLPSQALSSVRLALATNLGRAILEE</sequence>
<keyword evidence="12" id="KW-1185">Reference proteome</keyword>
<dbReference type="GO" id="GO:0031965">
    <property type="term" value="C:nuclear membrane"/>
    <property type="evidence" value="ECO:0007669"/>
    <property type="project" value="UniProtKB-UniRule"/>
</dbReference>
<evidence type="ECO:0000256" key="7">
    <source>
        <dbReference type="ARBA" id="ARBA00023132"/>
    </source>
</evidence>
<evidence type="ECO:0000256" key="4">
    <source>
        <dbReference type="ARBA" id="ARBA00022816"/>
    </source>
</evidence>
<dbReference type="GO" id="GO:0031080">
    <property type="term" value="C:nuclear pore outer ring"/>
    <property type="evidence" value="ECO:0007669"/>
    <property type="project" value="TreeGrafter"/>
</dbReference>
<comment type="function">
    <text evidence="9">Functions as a component of the nuclear pore complex (NPC).</text>
</comment>
<comment type="subcellular location">
    <subcellularLocation>
        <location evidence="1 9">Nucleus</location>
        <location evidence="1 9">Nuclear pore complex</location>
    </subcellularLocation>
</comment>
<evidence type="ECO:0000313" key="11">
    <source>
        <dbReference type="EMBL" id="KAF6164182.1"/>
    </source>
</evidence>
<evidence type="ECO:0000256" key="6">
    <source>
        <dbReference type="ARBA" id="ARBA00023010"/>
    </source>
</evidence>
<dbReference type="GO" id="GO:0017056">
    <property type="term" value="F:structural constituent of nuclear pore"/>
    <property type="evidence" value="ECO:0007669"/>
    <property type="project" value="TreeGrafter"/>
</dbReference>
<accession>A0A7J7NB39</accession>
<evidence type="ECO:0000313" key="12">
    <source>
        <dbReference type="Proteomes" id="UP000541444"/>
    </source>
</evidence>
<gene>
    <name evidence="11" type="ORF">GIB67_010152</name>
</gene>
<keyword evidence="5 9" id="KW-0653">Protein transport</keyword>
<protein>
    <recommendedName>
        <fullName evidence="9">Nuclear pore complex protein Nup85</fullName>
    </recommendedName>
</protein>
<evidence type="ECO:0000256" key="5">
    <source>
        <dbReference type="ARBA" id="ARBA00022927"/>
    </source>
</evidence>
<name>A0A7J7NB39_9MAGN</name>
<dbReference type="EMBL" id="JACGCM010000938">
    <property type="protein sequence ID" value="KAF6164182.1"/>
    <property type="molecule type" value="Genomic_DNA"/>
</dbReference>
<organism evidence="11 12">
    <name type="scientific">Kingdonia uniflora</name>
    <dbReference type="NCBI Taxonomy" id="39325"/>
    <lineage>
        <taxon>Eukaryota</taxon>
        <taxon>Viridiplantae</taxon>
        <taxon>Streptophyta</taxon>
        <taxon>Embryophyta</taxon>
        <taxon>Tracheophyta</taxon>
        <taxon>Spermatophyta</taxon>
        <taxon>Magnoliopsida</taxon>
        <taxon>Ranunculales</taxon>
        <taxon>Circaeasteraceae</taxon>
        <taxon>Kingdonia</taxon>
    </lineage>
</organism>
<dbReference type="InterPro" id="IPR011502">
    <property type="entry name" value="Nucleoporin_Nup85"/>
</dbReference>
<evidence type="ECO:0000256" key="8">
    <source>
        <dbReference type="ARBA" id="ARBA00023242"/>
    </source>
</evidence>
<keyword evidence="6 9" id="KW-0811">Translocation</keyword>
<reference evidence="11 12" key="1">
    <citation type="journal article" date="2020" name="IScience">
        <title>Genome Sequencing of the Endangered Kingdonia uniflora (Circaeasteraceae, Ranunculales) Reveals Potential Mechanisms of Evolutionary Specialization.</title>
        <authorList>
            <person name="Sun Y."/>
            <person name="Deng T."/>
            <person name="Zhang A."/>
            <person name="Moore M.J."/>
            <person name="Landis J.B."/>
            <person name="Lin N."/>
            <person name="Zhang H."/>
            <person name="Zhang X."/>
            <person name="Huang J."/>
            <person name="Zhang X."/>
            <person name="Sun H."/>
            <person name="Wang H."/>
        </authorList>
    </citation>
    <scope>NUCLEOTIDE SEQUENCE [LARGE SCALE GENOMIC DNA]</scope>
    <source>
        <strain evidence="11">TB1705</strain>
        <tissue evidence="11">Leaf</tissue>
    </source>
</reference>
<dbReference type="Pfam" id="PF07575">
    <property type="entry name" value="Nucleopor_Nup85"/>
    <property type="match status" value="1"/>
</dbReference>
<dbReference type="GO" id="GO:0006406">
    <property type="term" value="P:mRNA export from nucleus"/>
    <property type="evidence" value="ECO:0007669"/>
    <property type="project" value="TreeGrafter"/>
</dbReference>
<evidence type="ECO:0000256" key="2">
    <source>
        <dbReference type="ARBA" id="ARBA00005573"/>
    </source>
</evidence>
<dbReference type="Proteomes" id="UP000541444">
    <property type="component" value="Unassembled WGS sequence"/>
</dbReference>
<keyword evidence="3 9" id="KW-0813">Transport</keyword>
<dbReference type="PANTHER" id="PTHR13373">
    <property type="entry name" value="FROUNT PROTEIN-RELATED"/>
    <property type="match status" value="1"/>
</dbReference>
<dbReference type="GO" id="GO:0045893">
    <property type="term" value="P:positive regulation of DNA-templated transcription"/>
    <property type="evidence" value="ECO:0007669"/>
    <property type="project" value="TreeGrafter"/>
</dbReference>
<comment type="subunit">
    <text evidence="9">Component of the nuclear pore complex (NPC).</text>
</comment>
<evidence type="ECO:0000256" key="1">
    <source>
        <dbReference type="ARBA" id="ARBA00004567"/>
    </source>
</evidence>
<proteinExistence type="inferred from homology"/>
<dbReference type="PANTHER" id="PTHR13373:SF21">
    <property type="entry name" value="NUCLEAR PORE COMPLEX PROTEIN NUP85"/>
    <property type="match status" value="1"/>
</dbReference>
<keyword evidence="8 9" id="KW-0539">Nucleus</keyword>
<dbReference type="AlphaFoldDB" id="A0A7J7NB39"/>
<evidence type="ECO:0000256" key="3">
    <source>
        <dbReference type="ARBA" id="ARBA00022448"/>
    </source>
</evidence>
<comment type="similarity">
    <text evidence="2 9">Belongs to the nucleoporin Nup85 family.</text>
</comment>
<keyword evidence="7 9" id="KW-0906">Nuclear pore complex</keyword>
<evidence type="ECO:0000256" key="9">
    <source>
        <dbReference type="RuleBase" id="RU365073"/>
    </source>
</evidence>
<keyword evidence="9" id="KW-0472">Membrane</keyword>
<dbReference type="OrthoDB" id="17644at2759"/>
<comment type="caution">
    <text evidence="11">The sequence shown here is derived from an EMBL/GenBank/DDBJ whole genome shotgun (WGS) entry which is preliminary data.</text>
</comment>
<dbReference type="GO" id="GO:0006606">
    <property type="term" value="P:protein import into nucleus"/>
    <property type="evidence" value="ECO:0007669"/>
    <property type="project" value="TreeGrafter"/>
</dbReference>